<keyword evidence="1" id="KW-0472">Membrane</keyword>
<gene>
    <name evidence="2" type="ORF">A5893_01180</name>
</gene>
<keyword evidence="1" id="KW-0812">Transmembrane</keyword>
<keyword evidence="3" id="KW-1185">Reference proteome</keyword>
<reference evidence="2 3" key="1">
    <citation type="submission" date="2016-04" db="EMBL/GenBank/DDBJ databases">
        <authorList>
            <person name="Evans L.H."/>
            <person name="Alamgir A."/>
            <person name="Owens N."/>
            <person name="Weber N.D."/>
            <person name="Virtaneva K."/>
            <person name="Barbian K."/>
            <person name="Babar A."/>
            <person name="Rosenke K."/>
        </authorList>
    </citation>
    <scope>NUCLEOTIDE SEQUENCE [LARGE SCALE GENOMIC DNA]</scope>
    <source>
        <strain evidence="2 3">CCM 8644</strain>
    </source>
</reference>
<dbReference type="EMBL" id="LWHJ01000011">
    <property type="protein sequence ID" value="OAQ41757.1"/>
    <property type="molecule type" value="Genomic_DNA"/>
</dbReference>
<name>A0A179DKY1_9SPHI</name>
<accession>A0A179DKY1</accession>
<comment type="caution">
    <text evidence="2">The sequence shown here is derived from an EMBL/GenBank/DDBJ whole genome shotgun (WGS) entry which is preliminary data.</text>
</comment>
<keyword evidence="1" id="KW-1133">Transmembrane helix</keyword>
<reference evidence="2 3" key="2">
    <citation type="submission" date="2016-06" db="EMBL/GenBank/DDBJ databases">
        <title>Pedobacter psychrophilus sp. nov., isolated from Antarctic fragmentary rock.</title>
        <authorList>
            <person name="Svec P."/>
        </authorList>
    </citation>
    <scope>NUCLEOTIDE SEQUENCE [LARGE SCALE GENOMIC DNA]</scope>
    <source>
        <strain evidence="2 3">CCM 8644</strain>
    </source>
</reference>
<organism evidence="2 3">
    <name type="scientific">Pedobacter psychrophilus</name>
    <dbReference type="NCBI Taxonomy" id="1826909"/>
    <lineage>
        <taxon>Bacteria</taxon>
        <taxon>Pseudomonadati</taxon>
        <taxon>Bacteroidota</taxon>
        <taxon>Sphingobacteriia</taxon>
        <taxon>Sphingobacteriales</taxon>
        <taxon>Sphingobacteriaceae</taxon>
        <taxon>Pedobacter</taxon>
    </lineage>
</organism>
<evidence type="ECO:0000313" key="2">
    <source>
        <dbReference type="EMBL" id="OAQ41757.1"/>
    </source>
</evidence>
<dbReference type="AlphaFoldDB" id="A0A179DKY1"/>
<protein>
    <submittedName>
        <fullName evidence="2">Uncharacterized protein</fullName>
    </submittedName>
</protein>
<evidence type="ECO:0000313" key="3">
    <source>
        <dbReference type="Proteomes" id="UP000078459"/>
    </source>
</evidence>
<dbReference type="Proteomes" id="UP000078459">
    <property type="component" value="Unassembled WGS sequence"/>
</dbReference>
<evidence type="ECO:0000256" key="1">
    <source>
        <dbReference type="SAM" id="Phobius"/>
    </source>
</evidence>
<proteinExistence type="predicted"/>
<sequence length="72" mass="8397">MRYIFSIKRQKATSKKGINAASIVKKKASYFKMLFSLKTVRILILKIKDFFGLMYLALSFVHFAFSLHHPNL</sequence>
<feature type="transmembrane region" description="Helical" evidence="1">
    <location>
        <begin position="50"/>
        <end position="68"/>
    </location>
</feature>